<evidence type="ECO:0000313" key="4">
    <source>
        <dbReference type="EMBL" id="KAK0391432.1"/>
    </source>
</evidence>
<name>A0AA39GPZ7_SARSR</name>
<reference evidence="4" key="1">
    <citation type="submission" date="2022-10" db="EMBL/GenBank/DDBJ databases">
        <title>Determination and structural analysis of whole genome sequence of Sarocladium strictum F4-1.</title>
        <authorList>
            <person name="Hu L."/>
            <person name="Jiang Y."/>
        </authorList>
    </citation>
    <scope>NUCLEOTIDE SEQUENCE</scope>
    <source>
        <strain evidence="4">F4-1</strain>
    </source>
</reference>
<evidence type="ECO:0000313" key="5">
    <source>
        <dbReference type="Proteomes" id="UP001175261"/>
    </source>
</evidence>
<sequence>MPRDASGTHFAPGVVHSLSNSRPRQSASLMVLPTELHIAISKYLSYPDALALKHTNRHFYGFVDTGIKVKVAWLVHRRRLLLPCPSHEASCDLRSDSGFCSGNVSRLIRQRREHLECESRRDLGCIVFETAICTRRPSSWQRWRHKLRTKVVLELWLLSLVVVPLVCAWAWIMELVGSAGRSTETGRHQQDHAASTWSMQLTLET</sequence>
<dbReference type="SUPFAM" id="SSF81383">
    <property type="entry name" value="F-box domain"/>
    <property type="match status" value="1"/>
</dbReference>
<dbReference type="EMBL" id="JAPDFR010000001">
    <property type="protein sequence ID" value="KAK0391432.1"/>
    <property type="molecule type" value="Genomic_DNA"/>
</dbReference>
<comment type="caution">
    <text evidence="4">The sequence shown here is derived from an EMBL/GenBank/DDBJ whole genome shotgun (WGS) entry which is preliminary data.</text>
</comment>
<accession>A0AA39GPZ7</accession>
<dbReference type="Proteomes" id="UP001175261">
    <property type="component" value="Unassembled WGS sequence"/>
</dbReference>
<evidence type="ECO:0000256" key="2">
    <source>
        <dbReference type="SAM" id="Phobius"/>
    </source>
</evidence>
<keyword evidence="5" id="KW-1185">Reference proteome</keyword>
<keyword evidence="2" id="KW-0472">Membrane</keyword>
<protein>
    <recommendedName>
        <fullName evidence="3">F-box domain-containing protein</fullName>
    </recommendedName>
</protein>
<evidence type="ECO:0000256" key="1">
    <source>
        <dbReference type="SAM" id="MobiDB-lite"/>
    </source>
</evidence>
<dbReference type="InterPro" id="IPR036047">
    <property type="entry name" value="F-box-like_dom_sf"/>
</dbReference>
<feature type="transmembrane region" description="Helical" evidence="2">
    <location>
        <begin position="151"/>
        <end position="172"/>
    </location>
</feature>
<gene>
    <name evidence="4" type="ORF">NLU13_0933</name>
</gene>
<proteinExistence type="predicted"/>
<keyword evidence="2" id="KW-0812">Transmembrane</keyword>
<dbReference type="PROSITE" id="PS50181">
    <property type="entry name" value="FBOX"/>
    <property type="match status" value="1"/>
</dbReference>
<feature type="domain" description="F-box" evidence="3">
    <location>
        <begin position="26"/>
        <end position="76"/>
    </location>
</feature>
<organism evidence="4 5">
    <name type="scientific">Sarocladium strictum</name>
    <name type="common">Black bundle disease fungus</name>
    <name type="synonym">Acremonium strictum</name>
    <dbReference type="NCBI Taxonomy" id="5046"/>
    <lineage>
        <taxon>Eukaryota</taxon>
        <taxon>Fungi</taxon>
        <taxon>Dikarya</taxon>
        <taxon>Ascomycota</taxon>
        <taxon>Pezizomycotina</taxon>
        <taxon>Sordariomycetes</taxon>
        <taxon>Hypocreomycetidae</taxon>
        <taxon>Hypocreales</taxon>
        <taxon>Sarocladiaceae</taxon>
        <taxon>Sarocladium</taxon>
    </lineage>
</organism>
<keyword evidence="2" id="KW-1133">Transmembrane helix</keyword>
<feature type="region of interest" description="Disordered" evidence="1">
    <location>
        <begin position="1"/>
        <end position="20"/>
    </location>
</feature>
<dbReference type="AlphaFoldDB" id="A0AA39GPZ7"/>
<evidence type="ECO:0000259" key="3">
    <source>
        <dbReference type="PROSITE" id="PS50181"/>
    </source>
</evidence>
<dbReference type="InterPro" id="IPR001810">
    <property type="entry name" value="F-box_dom"/>
</dbReference>